<sequence>MNLKVGIIGLPNVGKSTLFNALVQKAQAESANYLFCTIEPNTGIVQVPDNKLYDLLDVILKSKSYNLNSPPQVVPATVEFVDIAGLVKNAHKGEGLGNQFLGHIRSVNVIVLVLRVFESSNITLVENDIDPKRDMETILTELELADLQLEEKGKTKNKKITEVALSIKDYLSKKPLIVVANCDENQLNNSPSDFGLPKDTLLINAQLETDLIGVDENEKKDLLNSVGIKESGLNQLINIAYQKLGLMTFYTAGPKEIRAWTTKVGSSAPQAAGVIHTDFEKNFIRAEIISFNDYIKYNGESGSKKAGKMRLEGKDYIIKEDDICYFRVSS</sequence>
<dbReference type="InterPro" id="IPR013029">
    <property type="entry name" value="YchF_C"/>
</dbReference>
<dbReference type="GO" id="GO:0005525">
    <property type="term" value="F:GTP binding"/>
    <property type="evidence" value="ECO:0007669"/>
    <property type="project" value="InterPro"/>
</dbReference>
<dbReference type="InterPro" id="IPR012675">
    <property type="entry name" value="Beta-grasp_dom_sf"/>
</dbReference>
<reference evidence="9" key="1">
    <citation type="submission" date="2017-09" db="EMBL/GenBank/DDBJ databases">
        <title>Depth-based differentiation of microbial function through sediment-hosted aquifers and enrichment of novel symbionts in the deep terrestrial subsurface.</title>
        <authorList>
            <person name="Probst A.J."/>
            <person name="Ladd B."/>
            <person name="Jarett J.K."/>
            <person name="Geller-Mcgrath D.E."/>
            <person name="Sieber C.M.K."/>
            <person name="Emerson J.B."/>
            <person name="Anantharaman K."/>
            <person name="Thomas B.C."/>
            <person name="Malmstrom R."/>
            <person name="Stieglmeier M."/>
            <person name="Klingl A."/>
            <person name="Woyke T."/>
            <person name="Ryan C.M."/>
            <person name="Banfield J.F."/>
        </authorList>
    </citation>
    <scope>NUCLEOTIDE SEQUENCE [LARGE SCALE GENOMIC DNA]</scope>
</reference>
<dbReference type="GO" id="GO:0005524">
    <property type="term" value="F:ATP binding"/>
    <property type="evidence" value="ECO:0007669"/>
    <property type="project" value="UniProtKB-KW"/>
</dbReference>
<comment type="caution">
    <text evidence="8">The sequence shown here is derived from an EMBL/GenBank/DDBJ whole genome shotgun (WGS) entry which is preliminary data.</text>
</comment>
<proteinExistence type="predicted"/>
<dbReference type="Gene3D" id="3.40.50.300">
    <property type="entry name" value="P-loop containing nucleotide triphosphate hydrolases"/>
    <property type="match status" value="2"/>
</dbReference>
<evidence type="ECO:0000256" key="4">
    <source>
        <dbReference type="ARBA" id="ARBA00022840"/>
    </source>
</evidence>
<dbReference type="GO" id="GO:0046872">
    <property type="term" value="F:metal ion binding"/>
    <property type="evidence" value="ECO:0007669"/>
    <property type="project" value="UniProtKB-KW"/>
</dbReference>
<dbReference type="EMBL" id="PFQF01000027">
    <property type="protein sequence ID" value="PJA20464.1"/>
    <property type="molecule type" value="Genomic_DNA"/>
</dbReference>
<dbReference type="InterPro" id="IPR027417">
    <property type="entry name" value="P-loop_NTPase"/>
</dbReference>
<feature type="domain" description="TGS" evidence="7">
    <location>
        <begin position="245"/>
        <end position="328"/>
    </location>
</feature>
<dbReference type="Gene3D" id="1.10.150.300">
    <property type="entry name" value="TGS-like domain"/>
    <property type="match status" value="1"/>
</dbReference>
<evidence type="ECO:0000313" key="9">
    <source>
        <dbReference type="Proteomes" id="UP000230137"/>
    </source>
</evidence>
<evidence type="ECO:0000256" key="3">
    <source>
        <dbReference type="ARBA" id="ARBA00022741"/>
    </source>
</evidence>
<dbReference type="AlphaFoldDB" id="A0A2M7W462"/>
<dbReference type="Pfam" id="PF01926">
    <property type="entry name" value="MMR_HSR1"/>
    <property type="match status" value="1"/>
</dbReference>
<gene>
    <name evidence="8" type="ORF">COX60_01575</name>
</gene>
<keyword evidence="4" id="KW-0067">ATP-binding</keyword>
<comment type="cofactor">
    <cofactor evidence="1">
        <name>Mg(2+)</name>
        <dbReference type="ChEBI" id="CHEBI:18420"/>
    </cofactor>
</comment>
<dbReference type="InterPro" id="IPR023192">
    <property type="entry name" value="TGS-like_dom_sf"/>
</dbReference>
<dbReference type="PROSITE" id="PS51880">
    <property type="entry name" value="TGS"/>
    <property type="match status" value="1"/>
</dbReference>
<dbReference type="PANTHER" id="PTHR23305:SF18">
    <property type="entry name" value="OBG-TYPE G DOMAIN-CONTAINING PROTEIN"/>
    <property type="match status" value="1"/>
</dbReference>
<dbReference type="Pfam" id="PF06071">
    <property type="entry name" value="YchF-GTPase_C"/>
    <property type="match status" value="1"/>
</dbReference>
<accession>A0A2M7W462</accession>
<dbReference type="GO" id="GO:0005737">
    <property type="term" value="C:cytoplasm"/>
    <property type="evidence" value="ECO:0007669"/>
    <property type="project" value="TreeGrafter"/>
</dbReference>
<dbReference type="GO" id="GO:0016887">
    <property type="term" value="F:ATP hydrolysis activity"/>
    <property type="evidence" value="ECO:0007669"/>
    <property type="project" value="InterPro"/>
</dbReference>
<dbReference type="PROSITE" id="PS51710">
    <property type="entry name" value="G_OBG"/>
    <property type="match status" value="1"/>
</dbReference>
<protein>
    <submittedName>
        <fullName evidence="8">Redox-regulated ATPase YchF</fullName>
    </submittedName>
</protein>
<feature type="domain" description="OBG-type G" evidence="6">
    <location>
        <begin position="3"/>
        <end position="245"/>
    </location>
</feature>
<dbReference type="SUPFAM" id="SSF81271">
    <property type="entry name" value="TGS-like"/>
    <property type="match status" value="1"/>
</dbReference>
<evidence type="ECO:0000256" key="5">
    <source>
        <dbReference type="ARBA" id="ARBA00022842"/>
    </source>
</evidence>
<dbReference type="InterPro" id="IPR004095">
    <property type="entry name" value="TGS"/>
</dbReference>
<evidence type="ECO:0000256" key="2">
    <source>
        <dbReference type="ARBA" id="ARBA00022723"/>
    </source>
</evidence>
<dbReference type="PIRSF" id="PIRSF006641">
    <property type="entry name" value="CHP00092"/>
    <property type="match status" value="1"/>
</dbReference>
<keyword evidence="5" id="KW-0460">Magnesium</keyword>
<keyword evidence="2" id="KW-0479">Metal-binding</keyword>
<dbReference type="PRINTS" id="PR00326">
    <property type="entry name" value="GTP1OBG"/>
</dbReference>
<name>A0A2M7W462_9BACT</name>
<dbReference type="PANTHER" id="PTHR23305">
    <property type="entry name" value="OBG GTPASE FAMILY"/>
    <property type="match status" value="1"/>
</dbReference>
<dbReference type="Gene3D" id="3.10.20.30">
    <property type="match status" value="2"/>
</dbReference>
<dbReference type="InterPro" id="IPR031167">
    <property type="entry name" value="G_OBG"/>
</dbReference>
<organism evidence="8 9">
    <name type="scientific">Candidatus Berkelbacteria bacterium CG_4_10_14_0_2_um_filter_35_9_33_12</name>
    <dbReference type="NCBI Taxonomy" id="1974499"/>
    <lineage>
        <taxon>Bacteria</taxon>
        <taxon>Candidatus Berkelbacteria</taxon>
    </lineage>
</organism>
<evidence type="ECO:0000256" key="1">
    <source>
        <dbReference type="ARBA" id="ARBA00001946"/>
    </source>
</evidence>
<keyword evidence="3" id="KW-0547">Nucleotide-binding</keyword>
<evidence type="ECO:0000313" key="8">
    <source>
        <dbReference type="EMBL" id="PJA20464.1"/>
    </source>
</evidence>
<dbReference type="InterPro" id="IPR004396">
    <property type="entry name" value="ATPase_YchF/OLA1"/>
</dbReference>
<dbReference type="Proteomes" id="UP000230137">
    <property type="component" value="Unassembled WGS sequence"/>
</dbReference>
<dbReference type="FunFam" id="3.10.20.30:FF:000001">
    <property type="entry name" value="Ribosome-binding ATPase YchF"/>
    <property type="match status" value="1"/>
</dbReference>
<dbReference type="InterPro" id="IPR012676">
    <property type="entry name" value="TGS-like"/>
</dbReference>
<dbReference type="CDD" id="cd04867">
    <property type="entry name" value="TGS_YchF_OLA1"/>
    <property type="match status" value="1"/>
</dbReference>
<dbReference type="InterPro" id="IPR006073">
    <property type="entry name" value="GTP-bd"/>
</dbReference>
<evidence type="ECO:0000259" key="7">
    <source>
        <dbReference type="PROSITE" id="PS51880"/>
    </source>
</evidence>
<evidence type="ECO:0000259" key="6">
    <source>
        <dbReference type="PROSITE" id="PS51710"/>
    </source>
</evidence>
<dbReference type="SUPFAM" id="SSF52540">
    <property type="entry name" value="P-loop containing nucleoside triphosphate hydrolases"/>
    <property type="match status" value="1"/>
</dbReference>